<sequence>MTRRASRWADLSRSDFAALDRARTICVLPVGAIEQHGPHLPVSVDRDLAEAVLERALAEMEAGPSILALPGFSYGKSNEHGMIAGTLSLSAPTLLAILGDIAHSLTKTGFRRLVLLNAHGGNTPVLEIAARDLKIAHGLRVATCHWYNFNEAEQHGDARESAFGIHAGLIETSAMLALKPALVAMERADDFANQAETWQHDYDHIGLSPGRARPAWTIEDLNACGACGNAVAATRAIGEQLLETAARNFARFLGEFERFCDQQDQRDRAH</sequence>
<evidence type="ECO:0000313" key="6">
    <source>
        <dbReference type="EMBL" id="MCG7506124.1"/>
    </source>
</evidence>
<dbReference type="EMBL" id="JAKREW010000011">
    <property type="protein sequence ID" value="MCG7506124.1"/>
    <property type="molecule type" value="Genomic_DNA"/>
</dbReference>
<evidence type="ECO:0000313" key="7">
    <source>
        <dbReference type="Proteomes" id="UP001201701"/>
    </source>
</evidence>
<comment type="cofactor">
    <cofactor evidence="1">
        <name>Zn(2+)</name>
        <dbReference type="ChEBI" id="CHEBI:29105"/>
    </cofactor>
</comment>
<evidence type="ECO:0000256" key="2">
    <source>
        <dbReference type="ARBA" id="ARBA00022723"/>
    </source>
</evidence>
<name>A0ABS9QFB6_9HYPH</name>
<evidence type="ECO:0000256" key="5">
    <source>
        <dbReference type="ARBA" id="ARBA00024029"/>
    </source>
</evidence>
<protein>
    <submittedName>
        <fullName evidence="6">Creatininase family protein</fullName>
    </submittedName>
</protein>
<dbReference type="Gene3D" id="3.40.50.10310">
    <property type="entry name" value="Creatininase"/>
    <property type="match status" value="1"/>
</dbReference>
<dbReference type="InterPro" id="IPR003785">
    <property type="entry name" value="Creatininase/forma_Hydrolase"/>
</dbReference>
<gene>
    <name evidence="6" type="ORF">L4923_13955</name>
</gene>
<dbReference type="Proteomes" id="UP001201701">
    <property type="component" value="Unassembled WGS sequence"/>
</dbReference>
<evidence type="ECO:0000256" key="1">
    <source>
        <dbReference type="ARBA" id="ARBA00001947"/>
    </source>
</evidence>
<evidence type="ECO:0000256" key="4">
    <source>
        <dbReference type="ARBA" id="ARBA00022833"/>
    </source>
</evidence>
<evidence type="ECO:0000256" key="3">
    <source>
        <dbReference type="ARBA" id="ARBA00022801"/>
    </source>
</evidence>
<dbReference type="RefSeq" id="WP_239366001.1">
    <property type="nucleotide sequence ID" value="NZ_JAKREW010000011.1"/>
</dbReference>
<dbReference type="InterPro" id="IPR024087">
    <property type="entry name" value="Creatininase-like_sf"/>
</dbReference>
<organism evidence="6 7">
    <name type="scientific">Mesorhizobium retamae</name>
    <dbReference type="NCBI Taxonomy" id="2912854"/>
    <lineage>
        <taxon>Bacteria</taxon>
        <taxon>Pseudomonadati</taxon>
        <taxon>Pseudomonadota</taxon>
        <taxon>Alphaproteobacteria</taxon>
        <taxon>Hyphomicrobiales</taxon>
        <taxon>Phyllobacteriaceae</taxon>
        <taxon>Mesorhizobium</taxon>
    </lineage>
</organism>
<dbReference type="PANTHER" id="PTHR35005">
    <property type="entry name" value="3-DEHYDRO-SCYLLO-INOSOSE HYDROLASE"/>
    <property type="match status" value="1"/>
</dbReference>
<keyword evidence="2" id="KW-0479">Metal-binding</keyword>
<comment type="similarity">
    <text evidence="5">Belongs to the creatininase superfamily.</text>
</comment>
<dbReference type="PANTHER" id="PTHR35005:SF1">
    <property type="entry name" value="2-AMINO-5-FORMYLAMINO-6-RIBOSYLAMINOPYRIMIDIN-4(3H)-ONE 5'-MONOPHOSPHATE DEFORMYLASE"/>
    <property type="match status" value="1"/>
</dbReference>
<accession>A0ABS9QFB6</accession>
<reference evidence="6 7" key="1">
    <citation type="submission" date="2022-02" db="EMBL/GenBank/DDBJ databases">
        <title>Draft genome sequence of Mezorhizobium retamae strain IRAMC:0171 isolated from Retama raetam nodules.</title>
        <authorList>
            <person name="Bengaied R."/>
            <person name="Sbissi I."/>
            <person name="Huber K."/>
            <person name="Ghodbane F."/>
            <person name="Nouioui I."/>
            <person name="Tarhouni M."/>
            <person name="Gtari M."/>
        </authorList>
    </citation>
    <scope>NUCLEOTIDE SEQUENCE [LARGE SCALE GENOMIC DNA]</scope>
    <source>
        <strain evidence="6 7">IRAMC:0171</strain>
    </source>
</reference>
<keyword evidence="7" id="KW-1185">Reference proteome</keyword>
<proteinExistence type="inferred from homology"/>
<dbReference type="SUPFAM" id="SSF102215">
    <property type="entry name" value="Creatininase"/>
    <property type="match status" value="1"/>
</dbReference>
<keyword evidence="3" id="KW-0378">Hydrolase</keyword>
<keyword evidence="4" id="KW-0862">Zinc</keyword>
<dbReference type="Pfam" id="PF02633">
    <property type="entry name" value="Creatininase"/>
    <property type="match status" value="1"/>
</dbReference>
<comment type="caution">
    <text evidence="6">The sequence shown here is derived from an EMBL/GenBank/DDBJ whole genome shotgun (WGS) entry which is preliminary data.</text>
</comment>